<dbReference type="Pfam" id="PF04266">
    <property type="entry name" value="ASCH"/>
    <property type="match status" value="1"/>
</dbReference>
<dbReference type="EMBL" id="NXLX01000001">
    <property type="protein sequence ID" value="RDU74581.1"/>
    <property type="molecule type" value="Genomic_DNA"/>
</dbReference>
<proteinExistence type="predicted"/>
<reference evidence="2 3" key="1">
    <citation type="submission" date="2018-04" db="EMBL/GenBank/DDBJ databases">
        <title>Novel Campyloabacter and Helicobacter Species and Strains.</title>
        <authorList>
            <person name="Mannion A.J."/>
            <person name="Shen Z."/>
            <person name="Fox J.G."/>
        </authorList>
    </citation>
    <scope>NUCLEOTIDE SEQUENCE [LARGE SCALE GENOMIC DNA]</scope>
    <source>
        <strain evidence="2 3">MIT 04-9362</strain>
    </source>
</reference>
<organism evidence="2 3">
    <name type="scientific">Helicobacter anseris</name>
    <dbReference type="NCBI Taxonomy" id="375926"/>
    <lineage>
        <taxon>Bacteria</taxon>
        <taxon>Pseudomonadati</taxon>
        <taxon>Campylobacterota</taxon>
        <taxon>Epsilonproteobacteria</taxon>
        <taxon>Campylobacterales</taxon>
        <taxon>Helicobacteraceae</taxon>
        <taxon>Helicobacter</taxon>
    </lineage>
</organism>
<dbReference type="OrthoDB" id="9800495at2"/>
<dbReference type="AlphaFoldDB" id="A0A3D8JCD9"/>
<comment type="caution">
    <text evidence="2">The sequence shown here is derived from an EMBL/GenBank/DDBJ whole genome shotgun (WGS) entry which is preliminary data.</text>
</comment>
<name>A0A3D8JCD9_9HELI</name>
<dbReference type="Proteomes" id="UP000256695">
    <property type="component" value="Unassembled WGS sequence"/>
</dbReference>
<feature type="domain" description="ASCH" evidence="1">
    <location>
        <begin position="5"/>
        <end position="74"/>
    </location>
</feature>
<dbReference type="RefSeq" id="WP_115578290.1">
    <property type="nucleotide sequence ID" value="NZ_NXLX01000001.1"/>
</dbReference>
<keyword evidence="3" id="KW-1185">Reference proteome</keyword>
<evidence type="ECO:0000259" key="1">
    <source>
        <dbReference type="Pfam" id="PF04266"/>
    </source>
</evidence>
<accession>A0A3D8JCD9</accession>
<dbReference type="Gene3D" id="2.30.130.30">
    <property type="entry name" value="Hypothetical protein"/>
    <property type="match status" value="1"/>
</dbReference>
<dbReference type="InterPro" id="IPR007374">
    <property type="entry name" value="ASCH_domain"/>
</dbReference>
<dbReference type="InterPro" id="IPR015947">
    <property type="entry name" value="PUA-like_sf"/>
</dbReference>
<dbReference type="SUPFAM" id="SSF88697">
    <property type="entry name" value="PUA domain-like"/>
    <property type="match status" value="1"/>
</dbReference>
<protein>
    <recommendedName>
        <fullName evidence="1">ASCH domain-containing protein</fullName>
    </recommendedName>
</protein>
<sequence>MTALLSIKPEFAEAIFSGKKKFEYRKNIFKKNVKKIRVYATKPVGKIIGEFLIDEILEDTPNNLWKSTYRNSGVKKEFYMQYFQGKKIGYAIKIKEYTRYAEPQCPYQKNPRFVAPQSFMYCHE</sequence>
<evidence type="ECO:0000313" key="3">
    <source>
        <dbReference type="Proteomes" id="UP000256695"/>
    </source>
</evidence>
<evidence type="ECO:0000313" key="2">
    <source>
        <dbReference type="EMBL" id="RDU74581.1"/>
    </source>
</evidence>
<gene>
    <name evidence="2" type="ORF">CQA57_00595</name>
</gene>